<sequence>MTQFYGKTKVCYGTNALDNLQKLPGKDVFIVTDSFIAKTGFVDQVKSNLSTGVLSTIFDEVEADPSLDTITTATHLFMKSEADIIIAIGGGSAIDAAKAVAYFANHADLLRPPPYLVAIPTTSGTGSEVTSISVVTDKKNGLKIPLQDDTLTPDLAILDARFTRTMPPSITAATGMDVLTHAIEAYVSNRANLFTSIYAENAIKIVFKYLPRAYVSGEDMEAREQLLLASCMAGMSFNNSGLGITHSVAHSLGGLFHIPHGIANAVLLPSVIEFNSFDACIQYQKLAHCLGLPASSMDEGSSSFLEAVRQLNASLDIPSRISGLDIDEGAYISNLSTMANNILQDICTTTNPKKASYDDVIQLLKKAW</sequence>
<dbReference type="SUPFAM" id="SSF56796">
    <property type="entry name" value="Dehydroquinate synthase-like"/>
    <property type="match status" value="1"/>
</dbReference>
<dbReference type="InterPro" id="IPR056798">
    <property type="entry name" value="ADH_Fe_C"/>
</dbReference>
<name>A0A1Q9GJ27_9GAMM</name>
<dbReference type="PROSITE" id="PS00060">
    <property type="entry name" value="ADH_IRON_2"/>
    <property type="match status" value="1"/>
</dbReference>
<dbReference type="Proteomes" id="UP000186905">
    <property type="component" value="Unassembled WGS sequence"/>
</dbReference>
<dbReference type="GO" id="GO:0004022">
    <property type="term" value="F:alcohol dehydrogenase (NAD+) activity"/>
    <property type="evidence" value="ECO:0007669"/>
    <property type="project" value="TreeGrafter"/>
</dbReference>
<evidence type="ECO:0000313" key="7">
    <source>
        <dbReference type="EMBL" id="OLQ74464.1"/>
    </source>
</evidence>
<evidence type="ECO:0000256" key="1">
    <source>
        <dbReference type="ARBA" id="ARBA00001962"/>
    </source>
</evidence>
<evidence type="ECO:0000259" key="5">
    <source>
        <dbReference type="Pfam" id="PF00465"/>
    </source>
</evidence>
<comment type="caution">
    <text evidence="7">The sequence shown here is derived from an EMBL/GenBank/DDBJ whole genome shotgun (WGS) entry which is preliminary data.</text>
</comment>
<dbReference type="CDD" id="cd08180">
    <property type="entry name" value="PDD"/>
    <property type="match status" value="1"/>
</dbReference>
<dbReference type="PROSITE" id="PS00913">
    <property type="entry name" value="ADH_IRON_1"/>
    <property type="match status" value="1"/>
</dbReference>
<dbReference type="OrthoDB" id="9815791at2"/>
<dbReference type="Gene3D" id="3.40.50.1970">
    <property type="match status" value="1"/>
</dbReference>
<dbReference type="FunFam" id="3.40.50.1970:FF:000003">
    <property type="entry name" value="Alcohol dehydrogenase, iron-containing"/>
    <property type="match status" value="1"/>
</dbReference>
<keyword evidence="8" id="KW-1185">Reference proteome</keyword>
<evidence type="ECO:0000256" key="4">
    <source>
        <dbReference type="ARBA" id="ARBA00023027"/>
    </source>
</evidence>
<proteinExistence type="inferred from homology"/>
<reference evidence="7 8" key="1">
    <citation type="submission" date="2016-09" db="EMBL/GenBank/DDBJ databases">
        <title>Photobacterium proteolyticum sp. nov. a protease producing bacterium isolated from ocean sediments of Laizhou Bay.</title>
        <authorList>
            <person name="Li Y."/>
        </authorList>
    </citation>
    <scope>NUCLEOTIDE SEQUENCE [LARGE SCALE GENOMIC DNA]</scope>
    <source>
        <strain evidence="7 8">13-12</strain>
    </source>
</reference>
<evidence type="ECO:0000256" key="3">
    <source>
        <dbReference type="ARBA" id="ARBA00023002"/>
    </source>
</evidence>
<keyword evidence="3" id="KW-0560">Oxidoreductase</keyword>
<dbReference type="InterPro" id="IPR039697">
    <property type="entry name" value="Alcohol_dehydrogenase_Fe"/>
</dbReference>
<dbReference type="Gene3D" id="1.20.1090.10">
    <property type="entry name" value="Dehydroquinate synthase-like - alpha domain"/>
    <property type="match status" value="1"/>
</dbReference>
<keyword evidence="4" id="KW-0520">NAD</keyword>
<dbReference type="EMBL" id="MJIL01000083">
    <property type="protein sequence ID" value="OLQ74464.1"/>
    <property type="molecule type" value="Genomic_DNA"/>
</dbReference>
<dbReference type="GO" id="GO:0046872">
    <property type="term" value="F:metal ion binding"/>
    <property type="evidence" value="ECO:0007669"/>
    <property type="project" value="InterPro"/>
</dbReference>
<evidence type="ECO:0000313" key="8">
    <source>
        <dbReference type="Proteomes" id="UP000186905"/>
    </source>
</evidence>
<dbReference type="InterPro" id="IPR018211">
    <property type="entry name" value="ADH_Fe_CS"/>
</dbReference>
<dbReference type="PANTHER" id="PTHR11496">
    <property type="entry name" value="ALCOHOL DEHYDROGENASE"/>
    <property type="match status" value="1"/>
</dbReference>
<comment type="cofactor">
    <cofactor evidence="1">
        <name>Fe cation</name>
        <dbReference type="ChEBI" id="CHEBI:24875"/>
    </cofactor>
</comment>
<comment type="similarity">
    <text evidence="2">Belongs to the iron-containing alcohol dehydrogenase family.</text>
</comment>
<dbReference type="STRING" id="1903952.BIT28_13670"/>
<dbReference type="RefSeq" id="WP_075765488.1">
    <property type="nucleotide sequence ID" value="NZ_MJIL01000083.1"/>
</dbReference>
<dbReference type="Pfam" id="PF00465">
    <property type="entry name" value="Fe-ADH"/>
    <property type="match status" value="1"/>
</dbReference>
<feature type="domain" description="Fe-containing alcohol dehydrogenase-like C-terminal" evidence="6">
    <location>
        <begin position="171"/>
        <end position="368"/>
    </location>
</feature>
<organism evidence="7 8">
    <name type="scientific">Photobacterium proteolyticum</name>
    <dbReference type="NCBI Taxonomy" id="1903952"/>
    <lineage>
        <taxon>Bacteria</taxon>
        <taxon>Pseudomonadati</taxon>
        <taxon>Pseudomonadota</taxon>
        <taxon>Gammaproteobacteria</taxon>
        <taxon>Vibrionales</taxon>
        <taxon>Vibrionaceae</taxon>
        <taxon>Photobacterium</taxon>
    </lineage>
</organism>
<protein>
    <submittedName>
        <fullName evidence="7">Alcohol dehydrogenase</fullName>
    </submittedName>
</protein>
<dbReference type="FunFam" id="1.20.1090.10:FF:000001">
    <property type="entry name" value="Aldehyde-alcohol dehydrogenase"/>
    <property type="match status" value="1"/>
</dbReference>
<dbReference type="AlphaFoldDB" id="A0A1Q9GJ27"/>
<evidence type="ECO:0000256" key="2">
    <source>
        <dbReference type="ARBA" id="ARBA00007358"/>
    </source>
</evidence>
<dbReference type="InterPro" id="IPR001670">
    <property type="entry name" value="ADH_Fe/GldA"/>
</dbReference>
<feature type="domain" description="Alcohol dehydrogenase iron-type/glycerol dehydrogenase GldA" evidence="5">
    <location>
        <begin position="8"/>
        <end position="159"/>
    </location>
</feature>
<accession>A0A1Q9GJ27</accession>
<evidence type="ECO:0000259" key="6">
    <source>
        <dbReference type="Pfam" id="PF25137"/>
    </source>
</evidence>
<dbReference type="PANTHER" id="PTHR11496:SF102">
    <property type="entry name" value="ALCOHOL DEHYDROGENASE 4"/>
    <property type="match status" value="1"/>
</dbReference>
<gene>
    <name evidence="7" type="ORF">BIT28_13670</name>
</gene>
<dbReference type="Pfam" id="PF25137">
    <property type="entry name" value="ADH_Fe_C"/>
    <property type="match status" value="1"/>
</dbReference>